<evidence type="ECO:0000256" key="6">
    <source>
        <dbReference type="ARBA" id="ARBA00022741"/>
    </source>
</evidence>
<dbReference type="OrthoDB" id="9802264at2"/>
<proteinExistence type="inferred from homology"/>
<comment type="function">
    <text evidence="12">Probably part of an ABC transporter complex that could be involved in peptide import. Probably responsible for energy coupling to the transport system.</text>
</comment>
<keyword evidence="9" id="KW-0653">Protein transport</keyword>
<comment type="subcellular location">
    <subcellularLocation>
        <location evidence="1">Cell inner membrane</location>
        <topology evidence="1">Peripheral membrane protein</topology>
    </subcellularLocation>
</comment>
<dbReference type="GO" id="GO:0015031">
    <property type="term" value="P:protein transport"/>
    <property type="evidence" value="ECO:0007669"/>
    <property type="project" value="UniProtKB-KW"/>
</dbReference>
<keyword evidence="7 15" id="KW-0067">ATP-binding</keyword>
<evidence type="ECO:0000256" key="2">
    <source>
        <dbReference type="ARBA" id="ARBA00005417"/>
    </source>
</evidence>
<evidence type="ECO:0000256" key="5">
    <source>
        <dbReference type="ARBA" id="ARBA00022519"/>
    </source>
</evidence>
<keyword evidence="10" id="KW-1278">Translocase</keyword>
<dbReference type="InterPro" id="IPR050388">
    <property type="entry name" value="ABC_Ni/Peptide_Import"/>
</dbReference>
<keyword evidence="11" id="KW-0472">Membrane</keyword>
<accession>A0A5C5CKS5</accession>
<keyword evidence="6" id="KW-0547">Nucleotide-binding</keyword>
<dbReference type="PANTHER" id="PTHR43297:SF2">
    <property type="entry name" value="DIPEPTIDE TRANSPORT ATP-BINDING PROTEIN DPPD"/>
    <property type="match status" value="1"/>
</dbReference>
<name>A0A5C5CKS5_9HYPH</name>
<dbReference type="GO" id="GO:0015833">
    <property type="term" value="P:peptide transport"/>
    <property type="evidence" value="ECO:0007669"/>
    <property type="project" value="UniProtKB-KW"/>
</dbReference>
<sequence>MLGHSRHRHSAHRSFLQPARRRPERRAQSEAEEIMNAAPVLEIKNLQIALPKGADRPYALQDLTLTINPGEIVCLVGESGSGKSLSAGAIMRLLPEPHVHVTHGTIKLEGTDLYSLSEADMKKLRGDRIGMIFQEPMTALNPQKTVGWQIDEVLRLHTKLGRKERRAAVLDMLAEVKIPDPESAYNAYPHQISGGQRQRVMIAMALILKPRLIIADEPTTALDVTTQAQILKLIRDLQREHNTGILFITHDFGVVAEIADRVAVLRLGELVEEGPASEVLNHPQHPYTKALIASVPALTPPEPKPSVDAQPVILKASALRKTFKARGGLLIGKRSAVPAVKDLSFELRQGETLGVVGESGSGKTTVSRIVTRLLEADSGKVDVNGRDFLSASPREVRAMRKDIQMVFQDPMASLNPRRRVVDLIAQGPIVHGVSKEQAHAKARELLELVELSPAAADRFPHEFSGGQRQRIGIARALALEPRIVVADEPVSALDVSVQAQVLRLLADLRERLNLSLLFVTHDLRVAAQLCDRIIVMSKGEIAETGPTAEVFANPQHEYTQRLLASIPGKGWTPPRLENA</sequence>
<gene>
    <name evidence="15" type="ORF">FIB18_12690</name>
</gene>
<comment type="similarity">
    <text evidence="2">Belongs to the ABC transporter superfamily.</text>
</comment>
<dbReference type="GO" id="GO:0055085">
    <property type="term" value="P:transmembrane transport"/>
    <property type="evidence" value="ECO:0007669"/>
    <property type="project" value="UniProtKB-ARBA"/>
</dbReference>
<protein>
    <submittedName>
        <fullName evidence="15">ABC transporter ATP-binding protein</fullName>
    </submittedName>
</protein>
<keyword evidence="5" id="KW-0997">Cell inner membrane</keyword>
<evidence type="ECO:0000256" key="11">
    <source>
        <dbReference type="ARBA" id="ARBA00023136"/>
    </source>
</evidence>
<dbReference type="FunFam" id="3.40.50.300:FF:000016">
    <property type="entry name" value="Oligopeptide ABC transporter ATP-binding component"/>
    <property type="match status" value="2"/>
</dbReference>
<dbReference type="Proteomes" id="UP000313390">
    <property type="component" value="Unassembled WGS sequence"/>
</dbReference>
<dbReference type="InterPro" id="IPR003439">
    <property type="entry name" value="ABC_transporter-like_ATP-bd"/>
</dbReference>
<dbReference type="GO" id="GO:0016887">
    <property type="term" value="F:ATP hydrolysis activity"/>
    <property type="evidence" value="ECO:0007669"/>
    <property type="project" value="InterPro"/>
</dbReference>
<dbReference type="CDD" id="cd03257">
    <property type="entry name" value="ABC_NikE_OppD_transporters"/>
    <property type="match status" value="2"/>
</dbReference>
<dbReference type="PANTHER" id="PTHR43297">
    <property type="entry name" value="OLIGOPEPTIDE TRANSPORT ATP-BINDING PROTEIN APPD"/>
    <property type="match status" value="1"/>
</dbReference>
<evidence type="ECO:0000256" key="12">
    <source>
        <dbReference type="ARBA" id="ARBA00025070"/>
    </source>
</evidence>
<evidence type="ECO:0000256" key="4">
    <source>
        <dbReference type="ARBA" id="ARBA00022475"/>
    </source>
</evidence>
<dbReference type="GO" id="GO:0005886">
    <property type="term" value="C:plasma membrane"/>
    <property type="evidence" value="ECO:0007669"/>
    <property type="project" value="UniProtKB-SubCell"/>
</dbReference>
<evidence type="ECO:0000256" key="1">
    <source>
        <dbReference type="ARBA" id="ARBA00004417"/>
    </source>
</evidence>
<dbReference type="InterPro" id="IPR027417">
    <property type="entry name" value="P-loop_NTPase"/>
</dbReference>
<comment type="caution">
    <text evidence="15">The sequence shown here is derived from an EMBL/GenBank/DDBJ whole genome shotgun (WGS) entry which is preliminary data.</text>
</comment>
<reference evidence="15 16" key="1">
    <citation type="journal article" date="2011" name="Int. J. Syst. Evol. Microbiol.">
        <title>Ochrobactrum pecoris sp. nov., isolated from farm animals.</title>
        <authorList>
            <person name="Kampfer P."/>
            <person name="Huber B."/>
            <person name="Busse H.J."/>
            <person name="Scholz H.C."/>
            <person name="Tomaso H."/>
            <person name="Hotzel H."/>
            <person name="Melzer F."/>
        </authorList>
    </citation>
    <scope>NUCLEOTIDE SEQUENCE [LARGE SCALE GENOMIC DNA]</scope>
    <source>
        <strain evidence="15 16">08RB2639</strain>
    </source>
</reference>
<evidence type="ECO:0000256" key="13">
    <source>
        <dbReference type="SAM" id="MobiDB-lite"/>
    </source>
</evidence>
<evidence type="ECO:0000256" key="3">
    <source>
        <dbReference type="ARBA" id="ARBA00022448"/>
    </source>
</evidence>
<evidence type="ECO:0000256" key="7">
    <source>
        <dbReference type="ARBA" id="ARBA00022840"/>
    </source>
</evidence>
<keyword evidence="8" id="KW-0571">Peptide transport</keyword>
<dbReference type="Pfam" id="PF08352">
    <property type="entry name" value="oligo_HPY"/>
    <property type="match status" value="2"/>
</dbReference>
<dbReference type="GO" id="GO:0005524">
    <property type="term" value="F:ATP binding"/>
    <property type="evidence" value="ECO:0007669"/>
    <property type="project" value="UniProtKB-KW"/>
</dbReference>
<dbReference type="InterPro" id="IPR017871">
    <property type="entry name" value="ABC_transporter-like_CS"/>
</dbReference>
<dbReference type="AlphaFoldDB" id="A0A5C5CKS5"/>
<dbReference type="NCBIfam" id="NF007739">
    <property type="entry name" value="PRK10419.1"/>
    <property type="match status" value="2"/>
</dbReference>
<dbReference type="NCBIfam" id="NF008453">
    <property type="entry name" value="PRK11308.1"/>
    <property type="match status" value="2"/>
</dbReference>
<evidence type="ECO:0000256" key="9">
    <source>
        <dbReference type="ARBA" id="ARBA00022927"/>
    </source>
</evidence>
<dbReference type="EMBL" id="VEWK01000006">
    <property type="protein sequence ID" value="TNV11848.1"/>
    <property type="molecule type" value="Genomic_DNA"/>
</dbReference>
<evidence type="ECO:0000256" key="8">
    <source>
        <dbReference type="ARBA" id="ARBA00022856"/>
    </source>
</evidence>
<dbReference type="SMART" id="SM00382">
    <property type="entry name" value="AAA"/>
    <property type="match status" value="2"/>
</dbReference>
<evidence type="ECO:0000259" key="14">
    <source>
        <dbReference type="PROSITE" id="PS50893"/>
    </source>
</evidence>
<dbReference type="Gene3D" id="3.40.50.300">
    <property type="entry name" value="P-loop containing nucleotide triphosphate hydrolases"/>
    <property type="match status" value="2"/>
</dbReference>
<dbReference type="PROSITE" id="PS50893">
    <property type="entry name" value="ABC_TRANSPORTER_2"/>
    <property type="match status" value="2"/>
</dbReference>
<keyword evidence="4" id="KW-1003">Cell membrane</keyword>
<feature type="region of interest" description="Disordered" evidence="13">
    <location>
        <begin position="1"/>
        <end position="30"/>
    </location>
</feature>
<evidence type="ECO:0000313" key="16">
    <source>
        <dbReference type="Proteomes" id="UP000313390"/>
    </source>
</evidence>
<feature type="domain" description="ABC transporter" evidence="14">
    <location>
        <begin position="41"/>
        <end position="292"/>
    </location>
</feature>
<evidence type="ECO:0000256" key="10">
    <source>
        <dbReference type="ARBA" id="ARBA00022967"/>
    </source>
</evidence>
<dbReference type="InterPro" id="IPR013563">
    <property type="entry name" value="Oligopep_ABC_C"/>
</dbReference>
<organism evidence="15 16">
    <name type="scientific">Brucella pecoris</name>
    <dbReference type="NCBI Taxonomy" id="867683"/>
    <lineage>
        <taxon>Bacteria</taxon>
        <taxon>Pseudomonadati</taxon>
        <taxon>Pseudomonadota</taxon>
        <taxon>Alphaproteobacteria</taxon>
        <taxon>Hyphomicrobiales</taxon>
        <taxon>Brucellaceae</taxon>
        <taxon>Brucella/Ochrobactrum group</taxon>
        <taxon>Brucella</taxon>
    </lineage>
</organism>
<evidence type="ECO:0000313" key="15">
    <source>
        <dbReference type="EMBL" id="TNV11848.1"/>
    </source>
</evidence>
<dbReference type="InterPro" id="IPR003593">
    <property type="entry name" value="AAA+_ATPase"/>
</dbReference>
<keyword evidence="3" id="KW-0813">Transport</keyword>
<dbReference type="SUPFAM" id="SSF52540">
    <property type="entry name" value="P-loop containing nucleoside triphosphate hydrolases"/>
    <property type="match status" value="2"/>
</dbReference>
<feature type="compositionally biased region" description="Basic residues" evidence="13">
    <location>
        <begin position="1"/>
        <end position="12"/>
    </location>
</feature>
<dbReference type="Pfam" id="PF00005">
    <property type="entry name" value="ABC_tran"/>
    <property type="match status" value="2"/>
</dbReference>
<feature type="domain" description="ABC transporter" evidence="14">
    <location>
        <begin position="314"/>
        <end position="563"/>
    </location>
</feature>
<dbReference type="PROSITE" id="PS00211">
    <property type="entry name" value="ABC_TRANSPORTER_1"/>
    <property type="match status" value="2"/>
</dbReference>